<dbReference type="AlphaFoldDB" id="A0A0F2LU27"/>
<dbReference type="Gene3D" id="1.20.58.70">
    <property type="match status" value="1"/>
</dbReference>
<reference evidence="14 15" key="2">
    <citation type="journal article" date="2015" name="Eukaryot. Cell">
        <title>Asexual propagation of a virulent clone complex in a human and feline outbreak of sporotrichosis.</title>
        <authorList>
            <person name="Teixeira Mde M."/>
            <person name="Rodrigues A.M."/>
            <person name="Tsui C.K."/>
            <person name="de Almeida L.G."/>
            <person name="Van Diepeningen A.D."/>
            <person name="van den Ende B.G."/>
            <person name="Fernandes G.F."/>
            <person name="Kano R."/>
            <person name="Hamelin R.C."/>
            <person name="Lopes-Bezerra L.M."/>
            <person name="Vasconcelos A.T."/>
            <person name="de Hoog S."/>
            <person name="de Camargo Z.P."/>
            <person name="Felipe M.S."/>
        </authorList>
    </citation>
    <scope>NUCLEOTIDE SEQUENCE [LARGE SCALE GENOMIC DNA]</scope>
    <source>
        <strain evidence="14 15">1099-18</strain>
    </source>
</reference>
<dbReference type="RefSeq" id="XP_016583045.1">
    <property type="nucleotide sequence ID" value="XM_016732063.1"/>
</dbReference>
<evidence type="ECO:0000256" key="3">
    <source>
        <dbReference type="ARBA" id="ARBA00022448"/>
    </source>
</evidence>
<evidence type="ECO:0000256" key="7">
    <source>
        <dbReference type="ARBA" id="ARBA00023034"/>
    </source>
</evidence>
<dbReference type="GO" id="GO:0048278">
    <property type="term" value="P:vesicle docking"/>
    <property type="evidence" value="ECO:0007669"/>
    <property type="project" value="TreeGrafter"/>
</dbReference>
<evidence type="ECO:0000256" key="10">
    <source>
        <dbReference type="SAM" id="Coils"/>
    </source>
</evidence>
<keyword evidence="8 10" id="KW-0175">Coiled coil</keyword>
<gene>
    <name evidence="14" type="ORF">SPSK_05314</name>
</gene>
<evidence type="ECO:0000256" key="11">
    <source>
        <dbReference type="SAM" id="MobiDB-lite"/>
    </source>
</evidence>
<keyword evidence="6 12" id="KW-1133">Transmembrane helix</keyword>
<dbReference type="InterPro" id="IPR010989">
    <property type="entry name" value="SNARE"/>
</dbReference>
<evidence type="ECO:0000313" key="15">
    <source>
        <dbReference type="Proteomes" id="UP000033710"/>
    </source>
</evidence>
<keyword evidence="3" id="KW-0813">Transport</keyword>
<dbReference type="InterPro" id="IPR006012">
    <property type="entry name" value="Syntaxin/epimorphin_CS"/>
</dbReference>
<comment type="caution">
    <text evidence="14">The sequence shown here is derived from an EMBL/GenBank/DDBJ whole genome shotgun (WGS) entry which is preliminary data.</text>
</comment>
<name>A0A0F2LU27_SPOSC</name>
<dbReference type="InterPro" id="IPR000727">
    <property type="entry name" value="T_SNARE_dom"/>
</dbReference>
<reference evidence="14 15" key="1">
    <citation type="journal article" date="2014" name="BMC Genomics">
        <title>Comparative genomics of the major fungal agents of human and animal Sporotrichosis: Sporothrix schenckii and Sporothrix brasiliensis.</title>
        <authorList>
            <person name="Teixeira M.M."/>
            <person name="de Almeida L.G."/>
            <person name="Kubitschek-Barreira P."/>
            <person name="Alves F.L."/>
            <person name="Kioshima E.S."/>
            <person name="Abadio A.K."/>
            <person name="Fernandes L."/>
            <person name="Derengowski L.S."/>
            <person name="Ferreira K.S."/>
            <person name="Souza R.C."/>
            <person name="Ruiz J.C."/>
            <person name="de Andrade N.C."/>
            <person name="Paes H.C."/>
            <person name="Nicola A.M."/>
            <person name="Albuquerque P."/>
            <person name="Gerber A.L."/>
            <person name="Martins V.P."/>
            <person name="Peconick L.D."/>
            <person name="Neto A.V."/>
            <person name="Chaucanez C.B."/>
            <person name="Silva P.A."/>
            <person name="Cunha O.L."/>
            <person name="de Oliveira F.F."/>
            <person name="dos Santos T.C."/>
            <person name="Barros A.L."/>
            <person name="Soares M.A."/>
            <person name="de Oliveira L.M."/>
            <person name="Marini M.M."/>
            <person name="Villalobos-Duno H."/>
            <person name="Cunha M.M."/>
            <person name="de Hoog S."/>
            <person name="da Silveira J.F."/>
            <person name="Henrissat B."/>
            <person name="Nino-Vega G.A."/>
            <person name="Cisalpino P.S."/>
            <person name="Mora-Montes H.M."/>
            <person name="Almeida S.R."/>
            <person name="Stajich J.E."/>
            <person name="Lopes-Bezerra L.M."/>
            <person name="Vasconcelos A.T."/>
            <person name="Felipe M.S."/>
        </authorList>
    </citation>
    <scope>NUCLEOTIDE SEQUENCE [LARGE SCALE GENOMIC DNA]</scope>
    <source>
        <strain evidence="14 15">1099-18</strain>
    </source>
</reference>
<comment type="similarity">
    <text evidence="2">Belongs to the syntaxin family.</text>
</comment>
<evidence type="ECO:0000256" key="9">
    <source>
        <dbReference type="ARBA" id="ARBA00023136"/>
    </source>
</evidence>
<evidence type="ECO:0000256" key="6">
    <source>
        <dbReference type="ARBA" id="ARBA00022989"/>
    </source>
</evidence>
<evidence type="ECO:0000256" key="1">
    <source>
        <dbReference type="ARBA" id="ARBA00004409"/>
    </source>
</evidence>
<feature type="compositionally biased region" description="Gly residues" evidence="11">
    <location>
        <begin position="375"/>
        <end position="392"/>
    </location>
</feature>
<dbReference type="GO" id="GO:0000149">
    <property type="term" value="F:SNARE binding"/>
    <property type="evidence" value="ECO:0007669"/>
    <property type="project" value="TreeGrafter"/>
</dbReference>
<feature type="transmembrane region" description="Helical" evidence="12">
    <location>
        <begin position="351"/>
        <end position="368"/>
    </location>
</feature>
<dbReference type="FunFam" id="1.20.58.70:FF:000021">
    <property type="entry name" value="SNARE complex subunit (Tlg2)"/>
    <property type="match status" value="1"/>
</dbReference>
<dbReference type="Pfam" id="PF05739">
    <property type="entry name" value="SNARE"/>
    <property type="match status" value="1"/>
</dbReference>
<evidence type="ECO:0000256" key="2">
    <source>
        <dbReference type="ARBA" id="ARBA00009063"/>
    </source>
</evidence>
<evidence type="ECO:0000313" key="14">
    <source>
        <dbReference type="EMBL" id="KJR80369.1"/>
    </source>
</evidence>
<organism evidence="14 15">
    <name type="scientific">Sporothrix schenckii 1099-18</name>
    <dbReference type="NCBI Taxonomy" id="1397361"/>
    <lineage>
        <taxon>Eukaryota</taxon>
        <taxon>Fungi</taxon>
        <taxon>Dikarya</taxon>
        <taxon>Ascomycota</taxon>
        <taxon>Pezizomycotina</taxon>
        <taxon>Sordariomycetes</taxon>
        <taxon>Sordariomycetidae</taxon>
        <taxon>Ophiostomatales</taxon>
        <taxon>Ophiostomataceae</taxon>
        <taxon>Sporothrix</taxon>
    </lineage>
</organism>
<comment type="subcellular location">
    <subcellularLocation>
        <location evidence="1">Golgi apparatus membrane</location>
        <topology evidence="1">Single-pass type IV membrane protein</topology>
    </subcellularLocation>
</comment>
<proteinExistence type="inferred from homology"/>
<feature type="coiled-coil region" evidence="10">
    <location>
        <begin position="112"/>
        <end position="139"/>
    </location>
</feature>
<evidence type="ECO:0000256" key="12">
    <source>
        <dbReference type="SAM" id="Phobius"/>
    </source>
</evidence>
<dbReference type="GO" id="GO:0000139">
    <property type="term" value="C:Golgi membrane"/>
    <property type="evidence" value="ECO:0007669"/>
    <property type="project" value="UniProtKB-SubCell"/>
</dbReference>
<keyword evidence="7" id="KW-0333">Golgi apparatus</keyword>
<dbReference type="InterPro" id="IPR045242">
    <property type="entry name" value="Syntaxin"/>
</dbReference>
<keyword evidence="9 12" id="KW-0472">Membrane</keyword>
<dbReference type="GO" id="GO:0005484">
    <property type="term" value="F:SNAP receptor activity"/>
    <property type="evidence" value="ECO:0007669"/>
    <property type="project" value="InterPro"/>
</dbReference>
<sequence length="406" mass="44104">MWRDRTNLYISYRQSYAHHPATRTPKYYGGLATSSSAAAGGDDDRRGLLSADPFYDQADDLGGSPGDAVIEMDVLPPRWADISDEVAEILGDVARQSQLLDRLHQKHVLPGFNEDEAAKRAEENEIERLTQTITRAFHDCHGCIQRVDQMVRESKSQGTLSRADETMAKNVQISLAARVQEASANFRKKQSAYLKSECERGSLEGATATLVYWRLTFAELKGFSGADRASTPVGGASTSGSNYAADPSLLESDADRSFSQWALQQSTTQQKQAQSNDAVIMQREREIEDIAQGIIDLSDLFRDLQNMVIDQGTMLDRIDYNVENMNTDVKAAEKELVVASGYQKKTTKRKIILLLILIVAGMIILLIIKPKRHGGGGGGGSGGGGEGRGGAGEAASPASPDVPPLL</sequence>
<dbReference type="GO" id="GO:0031201">
    <property type="term" value="C:SNARE complex"/>
    <property type="evidence" value="ECO:0007669"/>
    <property type="project" value="TreeGrafter"/>
</dbReference>
<accession>A0A0F2LU27</accession>
<feature type="domain" description="T-SNARE coiled-coil homology" evidence="13">
    <location>
        <begin position="277"/>
        <end position="339"/>
    </location>
</feature>
<dbReference type="SUPFAM" id="SSF47661">
    <property type="entry name" value="t-snare proteins"/>
    <property type="match status" value="1"/>
</dbReference>
<keyword evidence="5" id="KW-0653">Protein transport</keyword>
<keyword evidence="4 12" id="KW-0812">Transmembrane</keyword>
<dbReference type="PANTHER" id="PTHR19957:SF83">
    <property type="entry name" value="SYNTAXIN-16"/>
    <property type="match status" value="1"/>
</dbReference>
<dbReference type="PROSITE" id="PS50192">
    <property type="entry name" value="T_SNARE"/>
    <property type="match status" value="1"/>
</dbReference>
<dbReference type="Proteomes" id="UP000033710">
    <property type="component" value="Unassembled WGS sequence"/>
</dbReference>
<evidence type="ECO:0000256" key="5">
    <source>
        <dbReference type="ARBA" id="ARBA00022927"/>
    </source>
</evidence>
<feature type="region of interest" description="Disordered" evidence="11">
    <location>
        <begin position="373"/>
        <end position="406"/>
    </location>
</feature>
<dbReference type="GO" id="GO:0006886">
    <property type="term" value="P:intracellular protein transport"/>
    <property type="evidence" value="ECO:0007669"/>
    <property type="project" value="InterPro"/>
</dbReference>
<dbReference type="VEuPathDB" id="FungiDB:SPSK_05314"/>
<dbReference type="KEGG" id="ssck:SPSK_05314"/>
<dbReference type="GO" id="GO:0006906">
    <property type="term" value="P:vesicle fusion"/>
    <property type="evidence" value="ECO:0007669"/>
    <property type="project" value="TreeGrafter"/>
</dbReference>
<evidence type="ECO:0000259" key="13">
    <source>
        <dbReference type="PROSITE" id="PS50192"/>
    </source>
</evidence>
<dbReference type="PROSITE" id="PS00914">
    <property type="entry name" value="SYNTAXIN"/>
    <property type="match status" value="1"/>
</dbReference>
<dbReference type="GeneID" id="27667340"/>
<dbReference type="PANTHER" id="PTHR19957">
    <property type="entry name" value="SYNTAXIN"/>
    <property type="match status" value="1"/>
</dbReference>
<evidence type="ECO:0000256" key="4">
    <source>
        <dbReference type="ARBA" id="ARBA00022692"/>
    </source>
</evidence>
<protein>
    <submittedName>
        <fullName evidence="14">Syntaxin 16</fullName>
    </submittedName>
</protein>
<dbReference type="CDD" id="cd15845">
    <property type="entry name" value="SNARE_syntaxin16"/>
    <property type="match status" value="1"/>
</dbReference>
<dbReference type="EMBL" id="AXCR01000012">
    <property type="protein sequence ID" value="KJR80369.1"/>
    <property type="molecule type" value="Genomic_DNA"/>
</dbReference>
<dbReference type="OrthoDB" id="10251371at2759"/>
<dbReference type="SMART" id="SM00397">
    <property type="entry name" value="t_SNARE"/>
    <property type="match status" value="1"/>
</dbReference>
<evidence type="ECO:0000256" key="8">
    <source>
        <dbReference type="ARBA" id="ARBA00023054"/>
    </source>
</evidence>